<comment type="cofactor">
    <cofactor evidence="1">
        <name>Zn(2+)</name>
        <dbReference type="ChEBI" id="CHEBI:29105"/>
    </cofactor>
</comment>
<dbReference type="Gene3D" id="3.90.180.10">
    <property type="entry name" value="Medium-chain alcohol dehydrogenases, catalytic domain"/>
    <property type="match status" value="2"/>
</dbReference>
<reference evidence="5 6" key="1">
    <citation type="submission" date="2018-04" db="EMBL/GenBank/DDBJ databases">
        <title>Novel actinobacteria from marine sediment.</title>
        <authorList>
            <person name="Ng Z.Y."/>
            <person name="Tan G.Y.A."/>
        </authorList>
    </citation>
    <scope>NUCLEOTIDE SEQUENCE [LARGE SCALE GENOMIC DNA]</scope>
    <source>
        <strain evidence="5 6">TPS81</strain>
    </source>
</reference>
<comment type="caution">
    <text evidence="5">The sequence shown here is derived from an EMBL/GenBank/DDBJ whole genome shotgun (WGS) entry which is preliminary data.</text>
</comment>
<organism evidence="5 6">
    <name type="scientific">Marinitenerispora sediminis</name>
    <dbReference type="NCBI Taxonomy" id="1931232"/>
    <lineage>
        <taxon>Bacteria</taxon>
        <taxon>Bacillati</taxon>
        <taxon>Actinomycetota</taxon>
        <taxon>Actinomycetes</taxon>
        <taxon>Streptosporangiales</taxon>
        <taxon>Nocardiopsidaceae</taxon>
        <taxon>Marinitenerispora</taxon>
    </lineage>
</organism>
<dbReference type="PANTHER" id="PTHR43401:SF2">
    <property type="entry name" value="L-THREONINE 3-DEHYDROGENASE"/>
    <property type="match status" value="1"/>
</dbReference>
<dbReference type="Pfam" id="PF00107">
    <property type="entry name" value="ADH_zinc_N"/>
    <property type="match status" value="1"/>
</dbReference>
<keyword evidence="6" id="KW-1185">Reference proteome</keyword>
<proteinExistence type="predicted"/>
<dbReference type="Gene3D" id="3.40.50.720">
    <property type="entry name" value="NAD(P)-binding Rossmann-like Domain"/>
    <property type="match status" value="1"/>
</dbReference>
<feature type="domain" description="Alcohol dehydrogenase-like C-terminal" evidence="3">
    <location>
        <begin position="156"/>
        <end position="287"/>
    </location>
</feature>
<evidence type="ECO:0000256" key="2">
    <source>
        <dbReference type="ARBA" id="ARBA00023002"/>
    </source>
</evidence>
<dbReference type="InterPro" id="IPR011032">
    <property type="entry name" value="GroES-like_sf"/>
</dbReference>
<evidence type="ECO:0000256" key="1">
    <source>
        <dbReference type="ARBA" id="ARBA00001947"/>
    </source>
</evidence>
<evidence type="ECO:0000313" key="6">
    <source>
        <dbReference type="Proteomes" id="UP000253318"/>
    </source>
</evidence>
<feature type="domain" description="Alcohol dehydrogenase-like N-terminal" evidence="4">
    <location>
        <begin position="24"/>
        <end position="109"/>
    </location>
</feature>
<dbReference type="InterPro" id="IPR050129">
    <property type="entry name" value="Zn_alcohol_dh"/>
</dbReference>
<dbReference type="GO" id="GO:0016491">
    <property type="term" value="F:oxidoreductase activity"/>
    <property type="evidence" value="ECO:0007669"/>
    <property type="project" value="UniProtKB-KW"/>
</dbReference>
<dbReference type="InterPro" id="IPR013149">
    <property type="entry name" value="ADH-like_C"/>
</dbReference>
<dbReference type="RefSeq" id="WP_114399085.1">
    <property type="nucleotide sequence ID" value="NZ_QEIM01000105.1"/>
</dbReference>
<accession>A0A368T4R3</accession>
<dbReference type="SUPFAM" id="SSF51735">
    <property type="entry name" value="NAD(P)-binding Rossmann-fold domains"/>
    <property type="match status" value="1"/>
</dbReference>
<dbReference type="AlphaFoldDB" id="A0A368T4R3"/>
<protein>
    <submittedName>
        <fullName evidence="5">Zinc-binding alcohol dehydrogenase</fullName>
    </submittedName>
</protein>
<dbReference type="Proteomes" id="UP000253318">
    <property type="component" value="Unassembled WGS sequence"/>
</dbReference>
<evidence type="ECO:0000259" key="4">
    <source>
        <dbReference type="Pfam" id="PF08240"/>
    </source>
</evidence>
<evidence type="ECO:0000313" key="5">
    <source>
        <dbReference type="EMBL" id="RCV58555.1"/>
    </source>
</evidence>
<dbReference type="OrthoDB" id="9797931at2"/>
<dbReference type="InterPro" id="IPR036291">
    <property type="entry name" value="NAD(P)-bd_dom_sf"/>
</dbReference>
<name>A0A368T4R3_9ACTN</name>
<dbReference type="PANTHER" id="PTHR43401">
    <property type="entry name" value="L-THREONINE 3-DEHYDROGENASE"/>
    <property type="match status" value="1"/>
</dbReference>
<sequence length="333" mass="34743">MRAAFMPGPGVLEVGDFEVPGITSGQVLVAMRHASVCGSDVHVVFDGFHQPDRLGAPGYPGHEGVGVVADSRSGKFPPGTPVLTVPPGRAGGCFAEFQAVDGTHLLALPAGSDLRRLLPAQQLGTTLFAMRKFLRAGAATGQAPRSAAVIGAGSAGLFFLQQLRRLGCAAVVVSDLNRDRLAVAERLGATRLVHAPAESVVEAALDLTGGTGVDLVVEAAGYDRCRQHAVEAVRPRGTLGFFGYPESSGTAPFPVHLAFQKSVTVEWAAGTQFEPGLRSFREAVDLILRGEIRVDHCLERAFPLEEAPAALAAARRQGDGAAKIGIAISEGDR</sequence>
<dbReference type="InterPro" id="IPR013154">
    <property type="entry name" value="ADH-like_N"/>
</dbReference>
<dbReference type="Pfam" id="PF08240">
    <property type="entry name" value="ADH_N"/>
    <property type="match status" value="1"/>
</dbReference>
<evidence type="ECO:0000259" key="3">
    <source>
        <dbReference type="Pfam" id="PF00107"/>
    </source>
</evidence>
<dbReference type="SUPFAM" id="SSF50129">
    <property type="entry name" value="GroES-like"/>
    <property type="match status" value="1"/>
</dbReference>
<dbReference type="EMBL" id="QEIN01000092">
    <property type="protein sequence ID" value="RCV58555.1"/>
    <property type="molecule type" value="Genomic_DNA"/>
</dbReference>
<gene>
    <name evidence="5" type="ORF">DEF24_13130</name>
</gene>
<keyword evidence="2" id="KW-0560">Oxidoreductase</keyword>